<dbReference type="Proteomes" id="UP000190848">
    <property type="component" value="Chromosome"/>
</dbReference>
<evidence type="ECO:0000313" key="3">
    <source>
        <dbReference type="Proteomes" id="UP000190848"/>
    </source>
</evidence>
<dbReference type="EMBL" id="CP016374">
    <property type="protein sequence ID" value="AQX02809.1"/>
    <property type="molecule type" value="Genomic_DNA"/>
</dbReference>
<dbReference type="AlphaFoldDB" id="A0AAU8V464"/>
<evidence type="ECO:0000259" key="1">
    <source>
        <dbReference type="Pfam" id="PF19192"/>
    </source>
</evidence>
<protein>
    <recommendedName>
        <fullName evidence="1">Response receiver domain-containing protein</fullName>
    </recommendedName>
</protein>
<accession>A0AAU8V464</accession>
<dbReference type="InterPro" id="IPR043834">
    <property type="entry name" value="REC"/>
</dbReference>
<organism evidence="2 3">
    <name type="scientific">Elizabethkingia anophelis</name>
    <dbReference type="NCBI Taxonomy" id="1117645"/>
    <lineage>
        <taxon>Bacteria</taxon>
        <taxon>Pseudomonadati</taxon>
        <taxon>Bacteroidota</taxon>
        <taxon>Flavobacteriia</taxon>
        <taxon>Flavobacteriales</taxon>
        <taxon>Weeksellaceae</taxon>
        <taxon>Elizabethkingia</taxon>
    </lineage>
</organism>
<gene>
    <name evidence="2" type="ORF">BBD32_15750</name>
</gene>
<evidence type="ECO:0000313" key="2">
    <source>
        <dbReference type="EMBL" id="AQX02809.1"/>
    </source>
</evidence>
<name>A0AAU8V464_9FLAO</name>
<reference evidence="2 3" key="1">
    <citation type="submission" date="2016-07" db="EMBL/GenBank/DDBJ databases">
        <title>Revisiting the taxonomy of the Elizabethkingia Genus using Whole-Genome Sequencing, Optical Mapping, and MALDI-TOF, along with proposal of three novel Elizabethkingia species: Elizabethkingia bruuniana sp. nov., Elizabethkingia ursingii sp. nov., and Elizabethkingia occulta sp. nov.</title>
        <authorList>
            <person name="Nicholson A.C."/>
        </authorList>
    </citation>
    <scope>NUCLEOTIDE SEQUENCE [LARGE SCALE GENOMIC DNA]</scope>
    <source>
        <strain evidence="2 3">F3201</strain>
    </source>
</reference>
<sequence length="535" mass="61702">MLYYKNFIKIVPMTKAQIYNSKAHKIIKDSIKSVVYIDENAWNPFENEYDDSIEEHIISKKLYDNLKSEGINLNIHRFSSGEEDLPLDNPIKKYLFDDIDLVLLDWDLDTDALNHSALKLLDNIIRQPHIHFCCIYSSSPDFDSIIKKIESFFSGYSREQLDTVRSIFEHNDDVVNLVRQIDVSAPEGRFIGQIKGIDAKIWDDIVAITNLKDKKSLIPMALSINNSLPKSEISLSYSSEIISKIEDEYSLVINNTIISILKKKVNKPTQLIKNFSKHISKDRDKSFFKILGLDMQNEFSKKGAFINPEILNISLNTFMFHRRQINSLGVKPSFDDFLKNLLLENAKLNLTNTSLEMLDDVFLDSFKPIIKNVKDENLALINCFYNGAKIDGDKFLNFGDILIDENKNYYLCITALCDCIIRNNKSNISFKYYFVKGQKLKLESAFKKGDGGFISYINKEISINWNNDEYIKPFQLYIPEPVIKGNALMAFDWLEKCPLSISLNYVFTLKQNYAQRIANHAFGHPVRVGVDFVKK</sequence>
<dbReference type="Pfam" id="PF19192">
    <property type="entry name" value="Response_reg_2"/>
    <property type="match status" value="1"/>
</dbReference>
<feature type="domain" description="Response receiver" evidence="1">
    <location>
        <begin position="30"/>
        <end position="179"/>
    </location>
</feature>
<proteinExistence type="predicted"/>